<dbReference type="AlphaFoldDB" id="A0A371R0D4"/>
<evidence type="ECO:0000313" key="2">
    <source>
        <dbReference type="EMBL" id="RFA94526.1"/>
    </source>
</evidence>
<dbReference type="Proteomes" id="UP000256877">
    <property type="component" value="Unassembled WGS sequence"/>
</dbReference>
<feature type="region of interest" description="Disordered" evidence="1">
    <location>
        <begin position="83"/>
        <end position="108"/>
    </location>
</feature>
<dbReference type="RefSeq" id="WP_116420827.1">
    <property type="nucleotide sequence ID" value="NZ_NMUE01000010.1"/>
</dbReference>
<evidence type="ECO:0000313" key="4">
    <source>
        <dbReference type="Proteomes" id="UP000256877"/>
    </source>
</evidence>
<gene>
    <name evidence="3" type="ORF">CGL51_04370</name>
    <name evidence="2" type="ORF">CGL52_14310</name>
</gene>
<reference evidence="4 5" key="1">
    <citation type="submission" date="2017-07" db="EMBL/GenBank/DDBJ databases">
        <title>Draft genome sequence of aerobic hyperthermophilic archaea, Pyrobaculum aerophilum YKB31 and YKB32.</title>
        <authorList>
            <person name="Mochizuki T."/>
            <person name="Berliner A.J."/>
            <person name="Yoshida-Takashima Y."/>
            <person name="Takaki Y."/>
            <person name="Nunoura T."/>
            <person name="Takai K."/>
        </authorList>
    </citation>
    <scope>NUCLEOTIDE SEQUENCE [LARGE SCALE GENOMIC DNA]</scope>
    <source>
        <strain evidence="3 5">YKB31</strain>
        <strain evidence="2 4">YKB32</strain>
    </source>
</reference>
<accession>A0A371R0D4</accession>
<comment type="caution">
    <text evidence="3">The sequence shown here is derived from an EMBL/GenBank/DDBJ whole genome shotgun (WGS) entry which is preliminary data.</text>
</comment>
<organism evidence="3 5">
    <name type="scientific">Pyrobaculum aerophilum</name>
    <dbReference type="NCBI Taxonomy" id="13773"/>
    <lineage>
        <taxon>Archaea</taxon>
        <taxon>Thermoproteota</taxon>
        <taxon>Thermoprotei</taxon>
        <taxon>Thermoproteales</taxon>
        <taxon>Thermoproteaceae</taxon>
        <taxon>Pyrobaculum</taxon>
    </lineage>
</organism>
<proteinExistence type="predicted"/>
<evidence type="ECO:0000256" key="1">
    <source>
        <dbReference type="SAM" id="MobiDB-lite"/>
    </source>
</evidence>
<dbReference type="EMBL" id="NMUE01000010">
    <property type="protein sequence ID" value="RFA96758.1"/>
    <property type="molecule type" value="Genomic_DNA"/>
</dbReference>
<name>A0A371R0D4_9CREN</name>
<evidence type="ECO:0000313" key="5">
    <source>
        <dbReference type="Proteomes" id="UP000257123"/>
    </source>
</evidence>
<dbReference type="EMBL" id="NMUF01000083">
    <property type="protein sequence ID" value="RFA94526.1"/>
    <property type="molecule type" value="Genomic_DNA"/>
</dbReference>
<sequence>MTAIDWDYVKELLCRQIREKYLPRLRQLHDMCFQDGALKSLAEKCVALYVMYYLDRNRYYSSFEEFAAYLRLQRRPNRLLGRFGRAASASPRRRAPPPSSATGCGERRRTWRCRDARFIRPDPRRGP</sequence>
<dbReference type="Proteomes" id="UP000257123">
    <property type="component" value="Unassembled WGS sequence"/>
</dbReference>
<evidence type="ECO:0000313" key="3">
    <source>
        <dbReference type="EMBL" id="RFA96758.1"/>
    </source>
</evidence>
<protein>
    <submittedName>
        <fullName evidence="3">Uncharacterized protein</fullName>
    </submittedName>
</protein>